<dbReference type="STRING" id="4781.A0A0P1AT79"/>
<dbReference type="Gene3D" id="3.30.70.330">
    <property type="match status" value="1"/>
</dbReference>
<evidence type="ECO:0000256" key="2">
    <source>
        <dbReference type="PROSITE-ProRule" id="PRU00176"/>
    </source>
</evidence>
<keyword evidence="8" id="KW-1185">Reference proteome</keyword>
<feature type="compositionally biased region" description="Basic residues" evidence="3">
    <location>
        <begin position="431"/>
        <end position="441"/>
    </location>
</feature>
<evidence type="ECO:0000313" key="8">
    <source>
        <dbReference type="Proteomes" id="UP000054928"/>
    </source>
</evidence>
<dbReference type="Pfam" id="PF04818">
    <property type="entry name" value="CID"/>
    <property type="match status" value="1"/>
</dbReference>
<dbReference type="InterPro" id="IPR035979">
    <property type="entry name" value="RBD_domain_sf"/>
</dbReference>
<dbReference type="SUPFAM" id="SSF54928">
    <property type="entry name" value="RNA-binding domain, RBD"/>
    <property type="match status" value="1"/>
</dbReference>
<dbReference type="InterPro" id="IPR035967">
    <property type="entry name" value="SWAP/Surp_sf"/>
</dbReference>
<organism evidence="7 8">
    <name type="scientific">Plasmopara halstedii</name>
    <name type="common">Downy mildew of sunflower</name>
    <dbReference type="NCBI Taxonomy" id="4781"/>
    <lineage>
        <taxon>Eukaryota</taxon>
        <taxon>Sar</taxon>
        <taxon>Stramenopiles</taxon>
        <taxon>Oomycota</taxon>
        <taxon>Peronosporomycetes</taxon>
        <taxon>Peronosporales</taxon>
        <taxon>Peronosporaceae</taxon>
        <taxon>Plasmopara</taxon>
    </lineage>
</organism>
<dbReference type="Pfam" id="PF01805">
    <property type="entry name" value="Surp"/>
    <property type="match status" value="1"/>
</dbReference>
<proteinExistence type="predicted"/>
<dbReference type="OrthoDB" id="204949at2759"/>
<dbReference type="Proteomes" id="UP000054928">
    <property type="component" value="Unassembled WGS sequence"/>
</dbReference>
<dbReference type="InterPro" id="IPR000061">
    <property type="entry name" value="Surp"/>
</dbReference>
<keyword evidence="1 2" id="KW-0694">RNA-binding</keyword>
<dbReference type="InterPro" id="IPR051485">
    <property type="entry name" value="SR-CTD_assoc_factor"/>
</dbReference>
<dbReference type="PANTHER" id="PTHR23140:SF0">
    <property type="entry name" value="U2 SNRNP-ASSOCIATED SURP MOTIF-CONTAINING PROTEIN"/>
    <property type="match status" value="1"/>
</dbReference>
<dbReference type="Gene3D" id="1.10.10.790">
    <property type="entry name" value="Surp module"/>
    <property type="match status" value="1"/>
</dbReference>
<feature type="domain" description="RRM" evidence="4">
    <location>
        <begin position="174"/>
        <end position="255"/>
    </location>
</feature>
<dbReference type="Gene3D" id="1.25.40.90">
    <property type="match status" value="1"/>
</dbReference>
<feature type="region of interest" description="Disordered" evidence="3">
    <location>
        <begin position="501"/>
        <end position="527"/>
    </location>
</feature>
<feature type="compositionally biased region" description="Basic residues" evidence="3">
    <location>
        <begin position="404"/>
        <end position="419"/>
    </location>
</feature>
<feature type="region of interest" description="Disordered" evidence="3">
    <location>
        <begin position="817"/>
        <end position="881"/>
    </location>
</feature>
<evidence type="ECO:0000256" key="1">
    <source>
        <dbReference type="ARBA" id="ARBA00022884"/>
    </source>
</evidence>
<dbReference type="GO" id="GO:0003723">
    <property type="term" value="F:RNA binding"/>
    <property type="evidence" value="ECO:0007669"/>
    <property type="project" value="UniProtKB-UniRule"/>
</dbReference>
<dbReference type="OMA" id="FKSRVCN"/>
<dbReference type="PROSITE" id="PS50128">
    <property type="entry name" value="SURP"/>
    <property type="match status" value="1"/>
</dbReference>
<dbReference type="SMART" id="SM00360">
    <property type="entry name" value="RRM"/>
    <property type="match status" value="1"/>
</dbReference>
<dbReference type="PANTHER" id="PTHR23140">
    <property type="entry name" value="RNA PROCESSING PROTEIN LD23810P"/>
    <property type="match status" value="1"/>
</dbReference>
<evidence type="ECO:0000259" key="5">
    <source>
        <dbReference type="PROSITE" id="PS50128"/>
    </source>
</evidence>
<dbReference type="SMART" id="SM00582">
    <property type="entry name" value="RPR"/>
    <property type="match status" value="1"/>
</dbReference>
<protein>
    <submittedName>
        <fullName evidence="7">U2-associated splicing</fullName>
    </submittedName>
</protein>
<evidence type="ECO:0000313" key="7">
    <source>
        <dbReference type="EMBL" id="CEG44144.1"/>
    </source>
</evidence>
<sequence length="881" mass="101173">MQPSSLMSLTDDKLARFALGHQKKTKFQKEREDREAKKRQADEEAARIYATFVASFDNEDEIKGKAFVRSGAHADKGDTRTRGAEYRLQGKKEAVPFVLERNVSEMDKMLHEIKQKDAEQMKRRDEAQVINRPKKRRAIDDFLEEMKERGPVSVSVEGLGMSKGSFDTGDPETTNLYVGNLAPTITEEVLKAEFERYGEVCSVKIMWPRSEEERARRRNCGFVSFYERRDADEARVNLDNKQLEGQPMIVGWGKAVKVPSRPRNLVSSKILENSVLPPRTTSNVSNLFVKSAEVPIIKIEMPTDQEVKWRVDRLARYVASDGLQFENIVRMREANNEVYKFLFKPDSAIGLYYRWRVYSFAMGDDEHSWRSKPFQMTLDGPVWYPPKTSSTSFRQEFLSTSPKRSSRQRRSRSYSRSRSRSICPNPERLSRKSRSRGRYRSRSSSASPDDRKMGRRSRRRPRKCRGRSRSRNRRSRSCSSDISESKRRYCRPRFRSRKNDQWRQKNDCDISEERRRSDAQREDRQEYVENEEQLLTGQQIARARNMKRGRERCRLSNQDYDSFKNLLEKLTLERESVKKAMGFALDNSEAAVDLVYIIFDSFKESTSSGLMLVGLLYVTSDILYNSSAAVKNASLFRTTFQECLPEIMDILRMAHKNILGRMSANAMKERVTNVLTAWENWSLFPPAVLVGLHATFLRREEEDDYIAARNLRFDDITDSEIERLRKTCRQSGIVATGGVKQLLARLQWLKEFTSPTTQASSKTTIAADNQVCTDVTVNQAGLKSDSSNAVSIDLSESSKEKKEDTFLVKTLLDKDLDGEPIEEENDTVGSFVDEGVLGDEALDGEPLDGRDSAEGDFDGESLKSDDLDGPFDKEEMNGKPF</sequence>
<name>A0A0P1AT79_PLAHL</name>
<dbReference type="GO" id="GO:0005634">
    <property type="term" value="C:nucleus"/>
    <property type="evidence" value="ECO:0007669"/>
    <property type="project" value="TreeGrafter"/>
</dbReference>
<evidence type="ECO:0000259" key="6">
    <source>
        <dbReference type="PROSITE" id="PS51391"/>
    </source>
</evidence>
<dbReference type="InterPro" id="IPR008942">
    <property type="entry name" value="ENTH_VHS"/>
</dbReference>
<feature type="region of interest" description="Disordered" evidence="3">
    <location>
        <begin position="20"/>
        <end position="42"/>
    </location>
</feature>
<feature type="compositionally biased region" description="Acidic residues" evidence="3">
    <location>
        <begin position="836"/>
        <end position="846"/>
    </location>
</feature>
<feature type="compositionally biased region" description="Basic and acidic residues" evidence="3">
    <location>
        <begin position="27"/>
        <end position="42"/>
    </location>
</feature>
<dbReference type="GeneID" id="36409460"/>
<feature type="domain" description="SURP motif" evidence="5">
    <location>
        <begin position="310"/>
        <end position="353"/>
    </location>
</feature>
<dbReference type="GO" id="GO:0006396">
    <property type="term" value="P:RNA processing"/>
    <property type="evidence" value="ECO:0007669"/>
    <property type="project" value="InterPro"/>
</dbReference>
<dbReference type="AlphaFoldDB" id="A0A0P1AT79"/>
<feature type="region of interest" description="Disordered" evidence="3">
    <location>
        <begin position="394"/>
        <end position="482"/>
    </location>
</feature>
<feature type="compositionally biased region" description="Basic and acidic residues" evidence="3">
    <location>
        <begin position="860"/>
        <end position="881"/>
    </location>
</feature>
<dbReference type="SUPFAM" id="SSF109905">
    <property type="entry name" value="Surp module (SWAP domain)"/>
    <property type="match status" value="1"/>
</dbReference>
<evidence type="ECO:0000256" key="3">
    <source>
        <dbReference type="SAM" id="MobiDB-lite"/>
    </source>
</evidence>
<dbReference type="EMBL" id="CCYD01000810">
    <property type="protein sequence ID" value="CEG44144.1"/>
    <property type="molecule type" value="Genomic_DNA"/>
</dbReference>
<dbReference type="PROSITE" id="PS51391">
    <property type="entry name" value="CID"/>
    <property type="match status" value="1"/>
</dbReference>
<dbReference type="InterPro" id="IPR000504">
    <property type="entry name" value="RRM_dom"/>
</dbReference>
<feature type="domain" description="CID" evidence="6">
    <location>
        <begin position="555"/>
        <end position="700"/>
    </location>
</feature>
<dbReference type="InterPro" id="IPR006569">
    <property type="entry name" value="CID_dom"/>
</dbReference>
<dbReference type="InterPro" id="IPR012677">
    <property type="entry name" value="Nucleotide-bd_a/b_plait_sf"/>
</dbReference>
<dbReference type="SMART" id="SM00648">
    <property type="entry name" value="SWAP"/>
    <property type="match status" value="1"/>
</dbReference>
<feature type="compositionally biased region" description="Basic residues" evidence="3">
    <location>
        <begin position="453"/>
        <end position="476"/>
    </location>
</feature>
<reference evidence="8" key="1">
    <citation type="submission" date="2014-09" db="EMBL/GenBank/DDBJ databases">
        <authorList>
            <person name="Sharma Rahul"/>
            <person name="Thines Marco"/>
        </authorList>
    </citation>
    <scope>NUCLEOTIDE SEQUENCE [LARGE SCALE GENOMIC DNA]</scope>
</reference>
<dbReference type="Pfam" id="PF00076">
    <property type="entry name" value="RRM_1"/>
    <property type="match status" value="1"/>
</dbReference>
<dbReference type="PROSITE" id="PS50102">
    <property type="entry name" value="RRM"/>
    <property type="match status" value="1"/>
</dbReference>
<dbReference type="RefSeq" id="XP_024580513.1">
    <property type="nucleotide sequence ID" value="XM_024730213.1"/>
</dbReference>
<accession>A0A0P1AT79</accession>
<feature type="compositionally biased region" description="Polar residues" evidence="3">
    <location>
        <begin position="394"/>
        <end position="403"/>
    </location>
</feature>
<evidence type="ECO:0000259" key="4">
    <source>
        <dbReference type="PROSITE" id="PS50102"/>
    </source>
</evidence>